<dbReference type="PROSITE" id="PS50178">
    <property type="entry name" value="ZF_FYVE"/>
    <property type="match status" value="1"/>
</dbReference>
<evidence type="ECO:0000259" key="9">
    <source>
        <dbReference type="PROSITE" id="PS50826"/>
    </source>
</evidence>
<dbReference type="CDD" id="cd17681">
    <property type="entry name" value="RUN_RUFY1_like"/>
    <property type="match status" value="1"/>
</dbReference>
<dbReference type="PANTHER" id="PTHR45956:SF6">
    <property type="entry name" value="RUN DOMAIN-CONTAINING PROTEIN"/>
    <property type="match status" value="1"/>
</dbReference>
<evidence type="ECO:0000259" key="8">
    <source>
        <dbReference type="PROSITE" id="PS50178"/>
    </source>
</evidence>
<dbReference type="FunFam" id="1.20.58.900:FF:000011">
    <property type="entry name" value="Uncharacterized protein, isoform B"/>
    <property type="match status" value="1"/>
</dbReference>
<dbReference type="InterPro" id="IPR017455">
    <property type="entry name" value="Znf_FYVE-rel"/>
</dbReference>
<dbReference type="InterPro" id="IPR000306">
    <property type="entry name" value="Znf_FYVE"/>
</dbReference>
<protein>
    <recommendedName>
        <fullName evidence="12">FYVE-type domain-containing protein</fullName>
    </recommendedName>
</protein>
<dbReference type="Gene3D" id="3.30.40.10">
    <property type="entry name" value="Zinc/RING finger domain, C3HC4 (zinc finger)"/>
    <property type="match status" value="1"/>
</dbReference>
<proteinExistence type="predicted"/>
<sequence length="511" mass="58469">MRMLEEEVPGAQDTIYLCNFRVSVDGEWLCLKELHDVELLQDGIHDLSTPSPVEPPFIVRDPVVIERRNLVNISKLIVKELIETSLKFGRMLDSDHMPLQHFFIVLEHALRHGLRPKKGLLGPKKELWDILQVVEKLTTEAQDITSSVRDLPTVKTQMGRARAWLRLALMQKKLGDYLKLLIDHRDDILYEFFEPDALLMSDEAIVIVGLLVGLNVIDCNLCVKEEDLDCQQGVIDFSLYLRSSHHNTVVGDAPEDDLDMDNMTTVLDQKNYIEELNRHLNATVGNLQAKVESLTTTNALMKEDLAIAKKSISSLTEENKALKSGDRKKDNDSERNDEVCLKAEMEVAMKLLEKDIHDKQDTIVSLRRQLDDIKQINLDMYRKLQNYISLQEEKYRLDEKCREQEETLEELGRHLSATKLKVSELTEEVSQAAAETPTSPNWASDKDSTHCKSCLRDFNLTRRKHHCRNCGEIFCRSCSDNFLPIPPSAKPVRLCDQCHIQTLAKCTVVND</sequence>
<dbReference type="GO" id="GO:0008270">
    <property type="term" value="F:zinc ion binding"/>
    <property type="evidence" value="ECO:0007669"/>
    <property type="project" value="UniProtKB-KW"/>
</dbReference>
<dbReference type="InterPro" id="IPR004012">
    <property type="entry name" value="Run_dom"/>
</dbReference>
<dbReference type="InterPro" id="IPR047335">
    <property type="entry name" value="RUFY1-3"/>
</dbReference>
<dbReference type="PROSITE" id="PS50826">
    <property type="entry name" value="RUN"/>
    <property type="match status" value="1"/>
</dbReference>
<feature type="coiled-coil region" evidence="6">
    <location>
        <begin position="342"/>
        <end position="369"/>
    </location>
</feature>
<keyword evidence="3" id="KW-0862">Zinc</keyword>
<evidence type="ECO:0000256" key="1">
    <source>
        <dbReference type="ARBA" id="ARBA00022723"/>
    </source>
</evidence>
<evidence type="ECO:0000256" key="6">
    <source>
        <dbReference type="SAM" id="Coils"/>
    </source>
</evidence>
<organism evidence="10 11">
    <name type="scientific">Nesidiocoris tenuis</name>
    <dbReference type="NCBI Taxonomy" id="355587"/>
    <lineage>
        <taxon>Eukaryota</taxon>
        <taxon>Metazoa</taxon>
        <taxon>Ecdysozoa</taxon>
        <taxon>Arthropoda</taxon>
        <taxon>Hexapoda</taxon>
        <taxon>Insecta</taxon>
        <taxon>Pterygota</taxon>
        <taxon>Neoptera</taxon>
        <taxon>Paraneoptera</taxon>
        <taxon>Hemiptera</taxon>
        <taxon>Heteroptera</taxon>
        <taxon>Panheteroptera</taxon>
        <taxon>Cimicomorpha</taxon>
        <taxon>Miridae</taxon>
        <taxon>Dicyphina</taxon>
        <taxon>Nesidiocoris</taxon>
    </lineage>
</organism>
<dbReference type="AlphaFoldDB" id="A0A6H5GW05"/>
<evidence type="ECO:0000313" key="10">
    <source>
        <dbReference type="EMBL" id="CAB0008658.1"/>
    </source>
</evidence>
<dbReference type="CDD" id="cd15721">
    <property type="entry name" value="FYVE_RUFY1_like"/>
    <property type="match status" value="1"/>
</dbReference>
<gene>
    <name evidence="10" type="ORF">NTEN_LOCUS13904</name>
</gene>
<evidence type="ECO:0000313" key="11">
    <source>
        <dbReference type="Proteomes" id="UP000479000"/>
    </source>
</evidence>
<dbReference type="SMART" id="SM00593">
    <property type="entry name" value="RUN"/>
    <property type="match status" value="1"/>
</dbReference>
<feature type="domain" description="FYVE-type" evidence="8">
    <location>
        <begin position="445"/>
        <end position="503"/>
    </location>
</feature>
<evidence type="ECO:0000256" key="4">
    <source>
        <dbReference type="ARBA" id="ARBA00023054"/>
    </source>
</evidence>
<evidence type="ECO:0000256" key="3">
    <source>
        <dbReference type="ARBA" id="ARBA00022833"/>
    </source>
</evidence>
<keyword evidence="4 6" id="KW-0175">Coiled coil</keyword>
<evidence type="ECO:0000256" key="2">
    <source>
        <dbReference type="ARBA" id="ARBA00022771"/>
    </source>
</evidence>
<dbReference type="InterPro" id="IPR037213">
    <property type="entry name" value="Run_dom_sf"/>
</dbReference>
<keyword evidence="11" id="KW-1185">Reference proteome</keyword>
<dbReference type="EMBL" id="CADCXU010020504">
    <property type="protein sequence ID" value="CAB0008658.1"/>
    <property type="molecule type" value="Genomic_DNA"/>
</dbReference>
<feature type="coiled-coil region" evidence="6">
    <location>
        <begin position="408"/>
        <end position="435"/>
    </location>
</feature>
<dbReference type="GO" id="GO:0005737">
    <property type="term" value="C:cytoplasm"/>
    <property type="evidence" value="ECO:0007669"/>
    <property type="project" value="TreeGrafter"/>
</dbReference>
<dbReference type="PANTHER" id="PTHR45956">
    <property type="entry name" value="RUN AND FYVE DOMAIN-CONTAINING PROTEIN 2-LIKE PROTEIN"/>
    <property type="match status" value="1"/>
</dbReference>
<evidence type="ECO:0000256" key="5">
    <source>
        <dbReference type="PROSITE-ProRule" id="PRU00091"/>
    </source>
</evidence>
<accession>A0A6H5GW05</accession>
<dbReference type="Proteomes" id="UP000479000">
    <property type="component" value="Unassembled WGS sequence"/>
</dbReference>
<dbReference type="SMART" id="SM00064">
    <property type="entry name" value="FYVE"/>
    <property type="match status" value="1"/>
</dbReference>
<keyword evidence="1" id="KW-0479">Metal-binding</keyword>
<dbReference type="InterPro" id="IPR013083">
    <property type="entry name" value="Znf_RING/FYVE/PHD"/>
</dbReference>
<dbReference type="Gene3D" id="1.20.58.900">
    <property type="match status" value="1"/>
</dbReference>
<feature type="region of interest" description="Disordered" evidence="7">
    <location>
        <begin position="318"/>
        <end position="337"/>
    </location>
</feature>
<dbReference type="Pfam" id="PF02759">
    <property type="entry name" value="RUN"/>
    <property type="match status" value="1"/>
</dbReference>
<keyword evidence="2 5" id="KW-0863">Zinc-finger</keyword>
<name>A0A6H5GW05_9HEMI</name>
<dbReference type="OrthoDB" id="79871at2759"/>
<dbReference type="SUPFAM" id="SSF140741">
    <property type="entry name" value="RUN domain-like"/>
    <property type="match status" value="1"/>
</dbReference>
<feature type="domain" description="RUN" evidence="9">
    <location>
        <begin position="93"/>
        <end position="226"/>
    </location>
</feature>
<dbReference type="Pfam" id="PF01363">
    <property type="entry name" value="FYVE"/>
    <property type="match status" value="1"/>
</dbReference>
<dbReference type="SUPFAM" id="SSF57903">
    <property type="entry name" value="FYVE/PHD zinc finger"/>
    <property type="match status" value="1"/>
</dbReference>
<evidence type="ECO:0000256" key="7">
    <source>
        <dbReference type="SAM" id="MobiDB-lite"/>
    </source>
</evidence>
<evidence type="ECO:0008006" key="12">
    <source>
        <dbReference type="Google" id="ProtNLM"/>
    </source>
</evidence>
<dbReference type="InterPro" id="IPR011011">
    <property type="entry name" value="Znf_FYVE_PHD"/>
</dbReference>
<reference evidence="10 11" key="1">
    <citation type="submission" date="2020-02" db="EMBL/GenBank/DDBJ databases">
        <authorList>
            <person name="Ferguson B K."/>
        </authorList>
    </citation>
    <scope>NUCLEOTIDE SEQUENCE [LARGE SCALE GENOMIC DNA]</scope>
</reference>